<dbReference type="InterPro" id="IPR004097">
    <property type="entry name" value="DHHA2"/>
</dbReference>
<keyword evidence="3" id="KW-0479">Metal-binding</keyword>
<dbReference type="SUPFAM" id="SSF64182">
    <property type="entry name" value="DHH phosphoesterases"/>
    <property type="match status" value="1"/>
</dbReference>
<dbReference type="Pfam" id="PF02833">
    <property type="entry name" value="DHHA2"/>
    <property type="match status" value="1"/>
</dbReference>
<comment type="caution">
    <text evidence="7">The sequence shown here is derived from an EMBL/GenBank/DDBJ whole genome shotgun (WGS) entry which is preliminary data.</text>
</comment>
<name>A0ABQ9JJ89_9CUCU</name>
<dbReference type="PANTHER" id="PTHR12112">
    <property type="entry name" value="BNIP - RELATED"/>
    <property type="match status" value="1"/>
</dbReference>
<sequence>MNEFVNYLQTAKESLKNVTASDAVHIIIGNESCDLDSTVSSIALAYFLHYHKISEVPDSAIVVPVLNVSLENFLLRAENCFVLEECGIPLDTFIYRDQIDFVNLLKTSTVTVSLVDHHVLSRNDRILENNVIQIFDHRPVDPSSNWDSKKISIKIDSVGSCSTLIAAKILQASENILCKELAYMIYETMVYDTVGLLPENGRAKELDLKIADQLEKSRATVYEKVLKAHNDISHLTAKQILLKDLKIVDDIPVPGLPMLLQSYLKIKNAHEAIKSFSEDYNSTIVILIGLEAANKVKRDVGIYWKGEGEVFKDILLDMFKRSDELKGYNFCFSEMCTGYNDIICLSQNNIKLTRKHIIPIIRDANIN</sequence>
<gene>
    <name evidence="7" type="ORF">NQ317_009626</name>
</gene>
<evidence type="ECO:0000313" key="7">
    <source>
        <dbReference type="EMBL" id="KAJ8978286.1"/>
    </source>
</evidence>
<dbReference type="InterPro" id="IPR001667">
    <property type="entry name" value="DDH_dom"/>
</dbReference>
<dbReference type="InterPro" id="IPR038222">
    <property type="entry name" value="DHHA2_dom_sf"/>
</dbReference>
<proteinExistence type="inferred from homology"/>
<protein>
    <recommendedName>
        <fullName evidence="6">DHHA2 domain-containing protein</fullName>
    </recommendedName>
</protein>
<keyword evidence="4" id="KW-0378">Hydrolase</keyword>
<dbReference type="PANTHER" id="PTHR12112:SF39">
    <property type="entry name" value="EG:152A3.5 PROTEIN (FBGN0003116_PN PROTEIN)"/>
    <property type="match status" value="1"/>
</dbReference>
<dbReference type="Pfam" id="PF01368">
    <property type="entry name" value="DHH"/>
    <property type="match status" value="1"/>
</dbReference>
<dbReference type="SMART" id="SM01131">
    <property type="entry name" value="DHHA2"/>
    <property type="match status" value="1"/>
</dbReference>
<keyword evidence="5" id="KW-0464">Manganese</keyword>
<keyword evidence="8" id="KW-1185">Reference proteome</keyword>
<evidence type="ECO:0000313" key="8">
    <source>
        <dbReference type="Proteomes" id="UP001162164"/>
    </source>
</evidence>
<comment type="cofactor">
    <cofactor evidence="1">
        <name>Mn(2+)</name>
        <dbReference type="ChEBI" id="CHEBI:29035"/>
    </cofactor>
</comment>
<evidence type="ECO:0000256" key="2">
    <source>
        <dbReference type="ARBA" id="ARBA00010331"/>
    </source>
</evidence>
<evidence type="ECO:0000256" key="3">
    <source>
        <dbReference type="ARBA" id="ARBA00022723"/>
    </source>
</evidence>
<dbReference type="Gene3D" id="3.90.1640.10">
    <property type="entry name" value="inorganic pyrophosphatase (n-terminal core)"/>
    <property type="match status" value="1"/>
</dbReference>
<comment type="similarity">
    <text evidence="2">Belongs to the PPase class C family. Prune subfamily.</text>
</comment>
<dbReference type="EMBL" id="JAPWTJ010000457">
    <property type="protein sequence ID" value="KAJ8978286.1"/>
    <property type="molecule type" value="Genomic_DNA"/>
</dbReference>
<evidence type="ECO:0000256" key="4">
    <source>
        <dbReference type="ARBA" id="ARBA00022801"/>
    </source>
</evidence>
<evidence type="ECO:0000259" key="6">
    <source>
        <dbReference type="SMART" id="SM01131"/>
    </source>
</evidence>
<feature type="domain" description="DHHA2" evidence="6">
    <location>
        <begin position="222"/>
        <end position="365"/>
    </location>
</feature>
<dbReference type="InterPro" id="IPR038763">
    <property type="entry name" value="DHH_sf"/>
</dbReference>
<reference evidence="7" key="1">
    <citation type="journal article" date="2023" name="Insect Mol. Biol.">
        <title>Genome sequencing provides insights into the evolution of gene families encoding plant cell wall-degrading enzymes in longhorned beetles.</title>
        <authorList>
            <person name="Shin N.R."/>
            <person name="Okamura Y."/>
            <person name="Kirsch R."/>
            <person name="Pauchet Y."/>
        </authorList>
    </citation>
    <scope>NUCLEOTIDE SEQUENCE</scope>
    <source>
        <strain evidence="7">MMC_N1</strain>
    </source>
</reference>
<evidence type="ECO:0000256" key="5">
    <source>
        <dbReference type="ARBA" id="ARBA00023211"/>
    </source>
</evidence>
<dbReference type="Proteomes" id="UP001162164">
    <property type="component" value="Unassembled WGS sequence"/>
</dbReference>
<evidence type="ECO:0000256" key="1">
    <source>
        <dbReference type="ARBA" id="ARBA00001936"/>
    </source>
</evidence>
<dbReference type="Gene3D" id="3.10.310.20">
    <property type="entry name" value="DHHA2 domain"/>
    <property type="match status" value="1"/>
</dbReference>
<organism evidence="7 8">
    <name type="scientific">Molorchus minor</name>
    <dbReference type="NCBI Taxonomy" id="1323400"/>
    <lineage>
        <taxon>Eukaryota</taxon>
        <taxon>Metazoa</taxon>
        <taxon>Ecdysozoa</taxon>
        <taxon>Arthropoda</taxon>
        <taxon>Hexapoda</taxon>
        <taxon>Insecta</taxon>
        <taxon>Pterygota</taxon>
        <taxon>Neoptera</taxon>
        <taxon>Endopterygota</taxon>
        <taxon>Coleoptera</taxon>
        <taxon>Polyphaga</taxon>
        <taxon>Cucujiformia</taxon>
        <taxon>Chrysomeloidea</taxon>
        <taxon>Cerambycidae</taxon>
        <taxon>Lamiinae</taxon>
        <taxon>Monochamini</taxon>
        <taxon>Molorchus</taxon>
    </lineage>
</organism>
<accession>A0ABQ9JJ89</accession>